<dbReference type="EMBL" id="LJIJ01000217">
    <property type="protein sequence ID" value="ODN00300.1"/>
    <property type="molecule type" value="Genomic_DNA"/>
</dbReference>
<dbReference type="InterPro" id="IPR036397">
    <property type="entry name" value="RNaseH_sf"/>
</dbReference>
<dbReference type="PANTHER" id="PTHR12384">
    <property type="entry name" value="MATERNAL PROTEIN EXUPERANTIA"/>
    <property type="match status" value="1"/>
</dbReference>
<evidence type="ECO:0000256" key="1">
    <source>
        <dbReference type="SAM" id="MobiDB-lite"/>
    </source>
</evidence>
<dbReference type="InterPro" id="IPR040941">
    <property type="entry name" value="SAM_Exu"/>
</dbReference>
<dbReference type="AlphaFoldDB" id="A0A1D2N4U7"/>
<dbReference type="STRING" id="48709.A0A1D2N4U7"/>
<dbReference type="GO" id="GO:0045450">
    <property type="term" value="P:bicoid mRNA localization"/>
    <property type="evidence" value="ECO:0007669"/>
    <property type="project" value="InterPro"/>
</dbReference>
<name>A0A1D2N4U7_ORCCI</name>
<dbReference type="Pfam" id="PF22123">
    <property type="entry name" value="Exu_RNase_H_like"/>
    <property type="match status" value="1"/>
</dbReference>
<gene>
    <name evidence="4" type="ORF">Ocin01_06383</name>
</gene>
<proteinExistence type="predicted"/>
<feature type="domain" description="Exuperantia RNAse H-like" evidence="3">
    <location>
        <begin position="19"/>
        <end position="179"/>
    </location>
</feature>
<dbReference type="Pfam" id="PF18609">
    <property type="entry name" value="SAM_Exu"/>
    <property type="match status" value="1"/>
</dbReference>
<dbReference type="InterPro" id="IPR037998">
    <property type="entry name" value="Exu"/>
</dbReference>
<dbReference type="GO" id="GO:0003723">
    <property type="term" value="F:RNA binding"/>
    <property type="evidence" value="ECO:0007669"/>
    <property type="project" value="InterPro"/>
</dbReference>
<feature type="compositionally biased region" description="Basic and acidic residues" evidence="1">
    <location>
        <begin position="368"/>
        <end position="377"/>
    </location>
</feature>
<keyword evidence="5" id="KW-1185">Reference proteome</keyword>
<dbReference type="Gene3D" id="3.30.420.10">
    <property type="entry name" value="Ribonuclease H-like superfamily/Ribonuclease H"/>
    <property type="match status" value="1"/>
</dbReference>
<evidence type="ECO:0000313" key="5">
    <source>
        <dbReference type="Proteomes" id="UP000094527"/>
    </source>
</evidence>
<evidence type="ECO:0000259" key="3">
    <source>
        <dbReference type="Pfam" id="PF22123"/>
    </source>
</evidence>
<accession>A0A1D2N4U7</accession>
<dbReference type="PANTHER" id="PTHR12384:SF2">
    <property type="entry name" value="MATERNAL PROTEIN EXUPERANTIA"/>
    <property type="match status" value="1"/>
</dbReference>
<sequence length="377" mass="42565">MAPVAEEIISSSTPSGQNYKVACIALDLTGRKLIDEICHIGAYCPPDKAFSQYVMPHRDISRSASITFGIRIFTSFGRYRALKDVKTMKTMKTKSEYSTLTDFMEWLKEIKGTSDGILLAFHDNKNQTVTPFLMGALERYKMTDDFFQVVKGFVCCQDIAEDNPELKTKPVTLRALAKRLLQLEDNNSSGGVFHSAKDRARIVYELLQKILETESDLNAAELVKYASTRSQEMENLENQRRLAEKVRSLRPIFASKIRRGRKDRNRAVILRRYLIDAKLDYEDLSKAFESGQKETVTEVVSTKTQAKKKEKDMEELIDMIVTFFKDGGGAKRDMNGNVNVKKLGQGDGQPNGASTSSTETDEDEFEEAKETPEITAQ</sequence>
<dbReference type="InterPro" id="IPR054362">
    <property type="entry name" value="Exu_RNase_H-like"/>
</dbReference>
<reference evidence="4 5" key="1">
    <citation type="journal article" date="2016" name="Genome Biol. Evol.">
        <title>Gene Family Evolution Reflects Adaptation to Soil Environmental Stressors in the Genome of the Collembolan Orchesella cincta.</title>
        <authorList>
            <person name="Faddeeva-Vakhrusheva A."/>
            <person name="Derks M.F."/>
            <person name="Anvar S.Y."/>
            <person name="Agamennone V."/>
            <person name="Suring W."/>
            <person name="Smit S."/>
            <person name="van Straalen N.M."/>
            <person name="Roelofs D."/>
        </authorList>
    </citation>
    <scope>NUCLEOTIDE SEQUENCE [LARGE SCALE GENOMIC DNA]</scope>
    <source>
        <tissue evidence="4">Mixed pool</tissue>
    </source>
</reference>
<comment type="caution">
    <text evidence="4">The sequence shown here is derived from an EMBL/GenBank/DDBJ whole genome shotgun (WGS) entry which is preliminary data.</text>
</comment>
<dbReference type="Proteomes" id="UP000094527">
    <property type="component" value="Unassembled WGS sequence"/>
</dbReference>
<dbReference type="GO" id="GO:0042803">
    <property type="term" value="F:protein homodimerization activity"/>
    <property type="evidence" value="ECO:0007669"/>
    <property type="project" value="InterPro"/>
</dbReference>
<protein>
    <submittedName>
        <fullName evidence="4">Maternal protein exuperantia</fullName>
    </submittedName>
</protein>
<feature type="domain" description="Exuperantia SAM-like" evidence="2">
    <location>
        <begin position="250"/>
        <end position="320"/>
    </location>
</feature>
<organism evidence="4 5">
    <name type="scientific">Orchesella cincta</name>
    <name type="common">Springtail</name>
    <name type="synonym">Podura cincta</name>
    <dbReference type="NCBI Taxonomy" id="48709"/>
    <lineage>
        <taxon>Eukaryota</taxon>
        <taxon>Metazoa</taxon>
        <taxon>Ecdysozoa</taxon>
        <taxon>Arthropoda</taxon>
        <taxon>Hexapoda</taxon>
        <taxon>Collembola</taxon>
        <taxon>Entomobryomorpha</taxon>
        <taxon>Entomobryoidea</taxon>
        <taxon>Orchesellidae</taxon>
        <taxon>Orchesellinae</taxon>
        <taxon>Orchesella</taxon>
    </lineage>
</organism>
<evidence type="ECO:0000259" key="2">
    <source>
        <dbReference type="Pfam" id="PF18609"/>
    </source>
</evidence>
<evidence type="ECO:0000313" key="4">
    <source>
        <dbReference type="EMBL" id="ODN00300.1"/>
    </source>
</evidence>
<dbReference type="OrthoDB" id="8251179at2759"/>
<feature type="region of interest" description="Disordered" evidence="1">
    <location>
        <begin position="335"/>
        <end position="377"/>
    </location>
</feature>
<dbReference type="OMA" id="KCANSAH"/>